<dbReference type="RefSeq" id="WP_096358361.1">
    <property type="nucleotide sequence ID" value="NZ_AP014946.1"/>
</dbReference>
<feature type="domain" description="Leucine-binding protein" evidence="4">
    <location>
        <begin position="36"/>
        <end position="376"/>
    </location>
</feature>
<dbReference type="InterPro" id="IPR028082">
    <property type="entry name" value="Peripla_BP_I"/>
</dbReference>
<dbReference type="InterPro" id="IPR028081">
    <property type="entry name" value="Leu-bd"/>
</dbReference>
<dbReference type="PROSITE" id="PS51318">
    <property type="entry name" value="TAT"/>
    <property type="match status" value="1"/>
</dbReference>
<sequence>MIHRVSRRSLIKGAAGAALLGGVGMPAISRAQSDVIRIGHLTPLTGFLGPVGEYAVMGVKLAAEEVNAAGGIMGRKVELVLEDSVNPQTASSKAERLVERDKVSMIIGEISSASGLAIGQVANRLKTVFINTGCNSDALRGANCNPFMFHIEAANSMYVETAGNYFLRENLVKGKKWFTLTADYAFGHDLSRVARGFLQKHGGTLVGDELVPTDATDFSPYLLKIRQARPDVVASNLAGNQITNFIKQYAEYGLPFPIGGFGFDTVVAWGAGKGNFAGIWPLPWHHLVDTPSSRKFVEAFTKKYGKPPENQSWGDYHAFKLTAQAMNEMKSNESVKLSEHLRKGAKFDIGKSREGYFRPYDNQMIMEMYAVRAKEASKQKDQWDIYEALGTVPAPGEDLEVLAPPKDGACKMPA</sequence>
<name>A0A0S3Q0K8_9BRAD</name>
<dbReference type="PANTHER" id="PTHR30483:SF6">
    <property type="entry name" value="PERIPLASMIC BINDING PROTEIN OF ABC TRANSPORTER FOR NATURAL AMINO ACIDS"/>
    <property type="match status" value="1"/>
</dbReference>
<evidence type="ECO:0000256" key="2">
    <source>
        <dbReference type="ARBA" id="ARBA00022729"/>
    </source>
</evidence>
<keyword evidence="3" id="KW-0813">Transport</keyword>
<reference evidence="5 6" key="1">
    <citation type="submission" date="2015-08" db="EMBL/GenBank/DDBJ databases">
        <title>Investigation of the bacterial diversity of lava forest soil.</title>
        <authorList>
            <person name="Lee J.S."/>
        </authorList>
    </citation>
    <scope>NUCLEOTIDE SEQUENCE [LARGE SCALE GENOMIC DNA]</scope>
    <source>
        <strain evidence="5 6">GJW-30</strain>
    </source>
</reference>
<dbReference type="PANTHER" id="PTHR30483">
    <property type="entry name" value="LEUCINE-SPECIFIC-BINDING PROTEIN"/>
    <property type="match status" value="1"/>
</dbReference>
<evidence type="ECO:0000259" key="4">
    <source>
        <dbReference type="Pfam" id="PF13458"/>
    </source>
</evidence>
<keyword evidence="6" id="KW-1185">Reference proteome</keyword>
<dbReference type="Proteomes" id="UP000236884">
    <property type="component" value="Chromosome"/>
</dbReference>
<evidence type="ECO:0000313" key="6">
    <source>
        <dbReference type="Proteomes" id="UP000236884"/>
    </source>
</evidence>
<dbReference type="KEGG" id="vgo:GJW-30_1_04258"/>
<dbReference type="InterPro" id="IPR006311">
    <property type="entry name" value="TAT_signal"/>
</dbReference>
<evidence type="ECO:0000256" key="3">
    <source>
        <dbReference type="ARBA" id="ARBA00022970"/>
    </source>
</evidence>
<dbReference type="AlphaFoldDB" id="A0A0S3Q0K8"/>
<dbReference type="OrthoDB" id="9802022at2"/>
<dbReference type="EMBL" id="AP014946">
    <property type="protein sequence ID" value="BAT61698.1"/>
    <property type="molecule type" value="Genomic_DNA"/>
</dbReference>
<dbReference type="Gene3D" id="3.40.50.2300">
    <property type="match status" value="2"/>
</dbReference>
<protein>
    <submittedName>
        <fullName evidence="5">Leucine-specific-binding protein</fullName>
    </submittedName>
</protein>
<evidence type="ECO:0000256" key="1">
    <source>
        <dbReference type="ARBA" id="ARBA00010062"/>
    </source>
</evidence>
<dbReference type="SUPFAM" id="SSF53822">
    <property type="entry name" value="Periplasmic binding protein-like I"/>
    <property type="match status" value="1"/>
</dbReference>
<keyword evidence="3" id="KW-0029">Amino-acid transport</keyword>
<proteinExistence type="inferred from homology"/>
<evidence type="ECO:0000313" key="5">
    <source>
        <dbReference type="EMBL" id="BAT61698.1"/>
    </source>
</evidence>
<keyword evidence="2" id="KW-0732">Signal</keyword>
<gene>
    <name evidence="5" type="primary">livK_2</name>
    <name evidence="5" type="ORF">GJW-30_1_04258</name>
</gene>
<accession>A0A0S3Q0K8</accession>
<organism evidence="5 6">
    <name type="scientific">Variibacter gotjawalensis</name>
    <dbReference type="NCBI Taxonomy" id="1333996"/>
    <lineage>
        <taxon>Bacteria</taxon>
        <taxon>Pseudomonadati</taxon>
        <taxon>Pseudomonadota</taxon>
        <taxon>Alphaproteobacteria</taxon>
        <taxon>Hyphomicrobiales</taxon>
        <taxon>Nitrobacteraceae</taxon>
        <taxon>Variibacter</taxon>
    </lineage>
</organism>
<dbReference type="InterPro" id="IPR051010">
    <property type="entry name" value="BCAA_transport"/>
</dbReference>
<comment type="similarity">
    <text evidence="1">Belongs to the leucine-binding protein family.</text>
</comment>
<dbReference type="GO" id="GO:0006865">
    <property type="term" value="P:amino acid transport"/>
    <property type="evidence" value="ECO:0007669"/>
    <property type="project" value="UniProtKB-KW"/>
</dbReference>
<dbReference type="Pfam" id="PF13458">
    <property type="entry name" value="Peripla_BP_6"/>
    <property type="match status" value="1"/>
</dbReference>